<dbReference type="AlphaFoldDB" id="A0A409YJC3"/>
<feature type="compositionally biased region" description="Polar residues" evidence="1">
    <location>
        <begin position="65"/>
        <end position="83"/>
    </location>
</feature>
<organism evidence="2 3">
    <name type="scientific">Panaeolus cyanescens</name>
    <dbReference type="NCBI Taxonomy" id="181874"/>
    <lineage>
        <taxon>Eukaryota</taxon>
        <taxon>Fungi</taxon>
        <taxon>Dikarya</taxon>
        <taxon>Basidiomycota</taxon>
        <taxon>Agaricomycotina</taxon>
        <taxon>Agaricomycetes</taxon>
        <taxon>Agaricomycetidae</taxon>
        <taxon>Agaricales</taxon>
        <taxon>Agaricineae</taxon>
        <taxon>Galeropsidaceae</taxon>
        <taxon>Panaeolus</taxon>
    </lineage>
</organism>
<reference evidence="2 3" key="1">
    <citation type="journal article" date="2018" name="Evol. Lett.">
        <title>Horizontal gene cluster transfer increased hallucinogenic mushroom diversity.</title>
        <authorList>
            <person name="Reynolds H.T."/>
            <person name="Vijayakumar V."/>
            <person name="Gluck-Thaler E."/>
            <person name="Korotkin H.B."/>
            <person name="Matheny P.B."/>
            <person name="Slot J.C."/>
        </authorList>
    </citation>
    <scope>NUCLEOTIDE SEQUENCE [LARGE SCALE GENOMIC DNA]</scope>
    <source>
        <strain evidence="2 3">2629</strain>
    </source>
</reference>
<protein>
    <submittedName>
        <fullName evidence="2">Uncharacterized protein</fullName>
    </submittedName>
</protein>
<sequence>MPGLPHQGFILHPPSVPAHGGIAYSLSVLEDAPSPVPSSGSSSSSGSSPQMLPHNVPGFSRVVLTGSSENRGPQVPRRNSINPYPSPHEGPCSPTRSRFSPASPPIEHMGYRNTGQGSVVRSDRTIRSSRRPSLAQDENNPAVGSQMRRPRAYSYIPAHYDVVPAGIFGDYSMPPHLHRVLLFEKGSQELGVSVGSLNSPRPVAVTGDWLFQGTSERQIDIRLSWPGFTYVVSRRLNIAAFVNAHAQQPYNTLAEVLAKYLVEFAADLQKHSPHRSDYPRLSLKSGPTTIGVNDLYIGGLYCTTNSKWEIQLLIPKYRSS</sequence>
<dbReference type="Proteomes" id="UP000284842">
    <property type="component" value="Unassembled WGS sequence"/>
</dbReference>
<accession>A0A409YJC3</accession>
<feature type="region of interest" description="Disordered" evidence="1">
    <location>
        <begin position="30"/>
        <end position="147"/>
    </location>
</feature>
<dbReference type="InParanoid" id="A0A409YJC3"/>
<dbReference type="OrthoDB" id="2639744at2759"/>
<evidence type="ECO:0000313" key="2">
    <source>
        <dbReference type="EMBL" id="PPR03088.1"/>
    </source>
</evidence>
<gene>
    <name evidence="2" type="ORF">CVT24_012401</name>
</gene>
<feature type="compositionally biased region" description="Low complexity" evidence="1">
    <location>
        <begin position="37"/>
        <end position="49"/>
    </location>
</feature>
<evidence type="ECO:0000256" key="1">
    <source>
        <dbReference type="SAM" id="MobiDB-lite"/>
    </source>
</evidence>
<keyword evidence="3" id="KW-1185">Reference proteome</keyword>
<evidence type="ECO:0000313" key="3">
    <source>
        <dbReference type="Proteomes" id="UP000284842"/>
    </source>
</evidence>
<proteinExistence type="predicted"/>
<comment type="caution">
    <text evidence="2">The sequence shown here is derived from an EMBL/GenBank/DDBJ whole genome shotgun (WGS) entry which is preliminary data.</text>
</comment>
<dbReference type="EMBL" id="NHTK01001106">
    <property type="protein sequence ID" value="PPR03088.1"/>
    <property type="molecule type" value="Genomic_DNA"/>
</dbReference>
<name>A0A409YJC3_9AGAR</name>